<gene>
    <name evidence="3" type="ORF">TBRA_LOCUS6556</name>
</gene>
<reference evidence="3 4" key="1">
    <citation type="submission" date="2020-02" db="EMBL/GenBank/DDBJ databases">
        <authorList>
            <person name="Ferguson B K."/>
        </authorList>
    </citation>
    <scope>NUCLEOTIDE SEQUENCE [LARGE SCALE GENOMIC DNA]</scope>
</reference>
<feature type="region of interest" description="Disordered" evidence="1">
    <location>
        <begin position="43"/>
        <end position="69"/>
    </location>
</feature>
<organism evidence="3 4">
    <name type="scientific">Trichogramma brassicae</name>
    <dbReference type="NCBI Taxonomy" id="86971"/>
    <lineage>
        <taxon>Eukaryota</taxon>
        <taxon>Metazoa</taxon>
        <taxon>Ecdysozoa</taxon>
        <taxon>Arthropoda</taxon>
        <taxon>Hexapoda</taxon>
        <taxon>Insecta</taxon>
        <taxon>Pterygota</taxon>
        <taxon>Neoptera</taxon>
        <taxon>Endopterygota</taxon>
        <taxon>Hymenoptera</taxon>
        <taxon>Apocrita</taxon>
        <taxon>Proctotrupomorpha</taxon>
        <taxon>Chalcidoidea</taxon>
        <taxon>Trichogrammatidae</taxon>
        <taxon>Trichogramma</taxon>
    </lineage>
</organism>
<dbReference type="EMBL" id="CADCXV010000749">
    <property type="protein sequence ID" value="CAB0034658.1"/>
    <property type="molecule type" value="Genomic_DNA"/>
</dbReference>
<feature type="chain" id="PRO_5026067011" evidence="2">
    <location>
        <begin position="31"/>
        <end position="456"/>
    </location>
</feature>
<evidence type="ECO:0000313" key="4">
    <source>
        <dbReference type="Proteomes" id="UP000479190"/>
    </source>
</evidence>
<accession>A0A6H5IC92</accession>
<sequence>MGSQNKTFNASTIQLIKWFGVSCLLVSVVASQVQENLHINERHGKPDMSMAASPLVSQQQAEQQQQPTLRDRTTFDDFLNSYGLTEKQFNDIKRIVQEERWINNEGQAEIMKRSAPVVMVVLLPLHSQANFRKLVLGSHYRIKKKLDIQSSLHVKNSQHRMPDDIQTLYMYQYFSQKIHAQNSVNTSRVLARASEKIGSKKSQVVRVCASREADSTSEIGDSAVQKKQKKLLVIYKRQIVRPAEQRASCSVRLAATIAAKTFIFNGTRWRSVLGKALRSDCTFIPCACVQSLGRTSMRSKRGILRARSKLPGCHRQFSIVQFVGVPQHKLFHALNTYRSSTRWNTMMRTEASVASKTSLNNTIKLPWLYAVCLGYKGLLTYSSASRARDTHVDARSCAVLEGESSTMIDTSGHMAACWFHLDTEKTTCARESSREGHAANDRDRLRISRAISQDTS</sequence>
<dbReference type="OrthoDB" id="6350276at2759"/>
<proteinExistence type="predicted"/>
<keyword evidence="4" id="KW-1185">Reference proteome</keyword>
<evidence type="ECO:0000256" key="1">
    <source>
        <dbReference type="SAM" id="MobiDB-lite"/>
    </source>
</evidence>
<dbReference type="AlphaFoldDB" id="A0A6H5IC92"/>
<protein>
    <submittedName>
        <fullName evidence="3">Uncharacterized protein</fullName>
    </submittedName>
</protein>
<feature type="signal peptide" evidence="2">
    <location>
        <begin position="1"/>
        <end position="30"/>
    </location>
</feature>
<evidence type="ECO:0000313" key="3">
    <source>
        <dbReference type="EMBL" id="CAB0034658.1"/>
    </source>
</evidence>
<dbReference type="Proteomes" id="UP000479190">
    <property type="component" value="Unassembled WGS sequence"/>
</dbReference>
<evidence type="ECO:0000256" key="2">
    <source>
        <dbReference type="SAM" id="SignalP"/>
    </source>
</evidence>
<name>A0A6H5IC92_9HYME</name>
<keyword evidence="2" id="KW-0732">Signal</keyword>